<feature type="non-terminal residue" evidence="1">
    <location>
        <position position="98"/>
    </location>
</feature>
<accession>A0A7C2RNV3</accession>
<reference evidence="1" key="1">
    <citation type="journal article" date="2020" name="mSystems">
        <title>Genome- and Community-Level Interaction Insights into Carbon Utilization and Element Cycling Functions of Hydrothermarchaeota in Hydrothermal Sediment.</title>
        <authorList>
            <person name="Zhou Z."/>
            <person name="Liu Y."/>
            <person name="Xu W."/>
            <person name="Pan J."/>
            <person name="Luo Z.H."/>
            <person name="Li M."/>
        </authorList>
    </citation>
    <scope>NUCLEOTIDE SEQUENCE [LARGE SCALE GENOMIC DNA]</scope>
    <source>
        <strain evidence="1">SpSt-1235</strain>
    </source>
</reference>
<dbReference type="InterPro" id="IPR032710">
    <property type="entry name" value="NTF2-like_dom_sf"/>
</dbReference>
<name>A0A7C2RNV3_9FLAO</name>
<sequence>MKIKIYVSAVMIVFMLMAGCNLNPVPYMNIRDQNIQIVNTYVSEVWNKWNFDVSDSIIHEDFVDPASTTGEKGPGAFKDVMAGFREIFPDIQMTIDYS</sequence>
<dbReference type="GO" id="GO:0030638">
    <property type="term" value="P:polyketide metabolic process"/>
    <property type="evidence" value="ECO:0007669"/>
    <property type="project" value="InterPro"/>
</dbReference>
<evidence type="ECO:0000313" key="1">
    <source>
        <dbReference type="EMBL" id="HER41256.1"/>
    </source>
</evidence>
<dbReference type="InterPro" id="IPR009959">
    <property type="entry name" value="Cyclase_SnoaL-like"/>
</dbReference>
<dbReference type="SUPFAM" id="SSF54427">
    <property type="entry name" value="NTF2-like"/>
    <property type="match status" value="1"/>
</dbReference>
<comment type="caution">
    <text evidence="1">The sequence shown here is derived from an EMBL/GenBank/DDBJ whole genome shotgun (WGS) entry which is preliminary data.</text>
</comment>
<organism evidence="1">
    <name type="scientific">Salinimicrobium catena</name>
    <dbReference type="NCBI Taxonomy" id="390640"/>
    <lineage>
        <taxon>Bacteria</taxon>
        <taxon>Pseudomonadati</taxon>
        <taxon>Bacteroidota</taxon>
        <taxon>Flavobacteriia</taxon>
        <taxon>Flavobacteriales</taxon>
        <taxon>Flavobacteriaceae</taxon>
        <taxon>Salinimicrobium</taxon>
    </lineage>
</organism>
<dbReference type="Pfam" id="PF07366">
    <property type="entry name" value="SnoaL"/>
    <property type="match status" value="1"/>
</dbReference>
<dbReference type="Gene3D" id="3.10.450.50">
    <property type="match status" value="1"/>
</dbReference>
<gene>
    <name evidence="1" type="ORF">ENO10_08560</name>
</gene>
<proteinExistence type="predicted"/>
<dbReference type="AlphaFoldDB" id="A0A7C2RNV3"/>
<dbReference type="EMBL" id="DSEE01000613">
    <property type="protein sequence ID" value="HER41256.1"/>
    <property type="molecule type" value="Genomic_DNA"/>
</dbReference>
<dbReference type="PROSITE" id="PS51257">
    <property type="entry name" value="PROKAR_LIPOPROTEIN"/>
    <property type="match status" value="1"/>
</dbReference>
<dbReference type="Proteomes" id="UP000885753">
    <property type="component" value="Unassembled WGS sequence"/>
</dbReference>
<evidence type="ECO:0008006" key="2">
    <source>
        <dbReference type="Google" id="ProtNLM"/>
    </source>
</evidence>
<protein>
    <recommendedName>
        <fullName evidence="2">Ester cyclase</fullName>
    </recommendedName>
</protein>